<dbReference type="Proteomes" id="UP000188159">
    <property type="component" value="Chromosome"/>
</dbReference>
<feature type="domain" description="Phosphatidylglycerol lysyltransferase C-terminal" evidence="1">
    <location>
        <begin position="29"/>
        <end position="288"/>
    </location>
</feature>
<dbReference type="PANTHER" id="PTHR41373">
    <property type="entry name" value="DUF2156 DOMAIN-CONTAINING PROTEIN"/>
    <property type="match status" value="1"/>
</dbReference>
<evidence type="ECO:0000259" key="1">
    <source>
        <dbReference type="Pfam" id="PF09924"/>
    </source>
</evidence>
<accession>A0A1Q2CAE2</accession>
<proteinExistence type="predicted"/>
<dbReference type="Pfam" id="PF09924">
    <property type="entry name" value="LPG_synthase_C"/>
    <property type="match status" value="1"/>
</dbReference>
<sequence length="304" mass="35468">MELIKMEFKTPTIEDKEEIDRCILADDTRSCDYATANIILWSSFYQVKYAIIDGLFVSHTDEEGGSFCYPLGKGNKKKVLQYFMDDCKEKKIPFVLHGVTHEMEEEFREIFGDIYEIEYDRDISEYIYDREKLATLSGKKLHGKRNHINRFKENHEWSYEPLSDENQLEVLAMLMEWKMQNCDPEDIEKHDEICVSKNCVINYKELGLVGGVLRAEGKVVGFSIGERASNEDTFIVHIEKAFADIQGAYPMINQQFVIHEMEDFKYVNREDDAGEEGLRKSKLSYRPVFMVDKGVLRLKSEVKN</sequence>
<dbReference type="InterPro" id="IPR024320">
    <property type="entry name" value="LPG_synthase_C"/>
</dbReference>
<dbReference type="EMBL" id="CP012098">
    <property type="protein sequence ID" value="AQP40722.1"/>
    <property type="molecule type" value="Genomic_DNA"/>
</dbReference>
<dbReference type="AlphaFoldDB" id="A0A1Q2CAE2"/>
<evidence type="ECO:0000313" key="2">
    <source>
        <dbReference type="EMBL" id="AQP40722.1"/>
    </source>
</evidence>
<dbReference type="SUPFAM" id="SSF55729">
    <property type="entry name" value="Acyl-CoA N-acyltransferases (Nat)"/>
    <property type="match status" value="2"/>
</dbReference>
<dbReference type="PIRSF" id="PIRSF018688">
    <property type="entry name" value="UCP018688"/>
    <property type="match status" value="1"/>
</dbReference>
<gene>
    <name evidence="2" type="ORF">DO83_14765</name>
</gene>
<evidence type="ECO:0000313" key="3">
    <source>
        <dbReference type="Proteomes" id="UP000188159"/>
    </source>
</evidence>
<dbReference type="Gene3D" id="3.40.630.30">
    <property type="match status" value="1"/>
</dbReference>
<name>A0A1Q2CAE2_ANAHA</name>
<reference evidence="2 3" key="1">
    <citation type="journal article" date="2016" name="Sci. Rep.">
        <title>Accelerated dysbiosis of gut microbiota during aggravation of DSS-induced colitis by a butyrate-producing bacterium.</title>
        <authorList>
            <person name="Zhang Q."/>
            <person name="Wu Y."/>
            <person name="Wang J."/>
            <person name="Wu G."/>
            <person name="Long W."/>
            <person name="Xue Z."/>
            <person name="Wang L."/>
            <person name="Zhang X."/>
            <person name="Pang X."/>
            <person name="Zhao Y."/>
            <person name="Zhao L."/>
            <person name="Zhang C."/>
        </authorList>
    </citation>
    <scope>NUCLEOTIDE SEQUENCE [LARGE SCALE GENOMIC DNA]</scope>
    <source>
        <strain evidence="2 3">BPB5</strain>
    </source>
</reference>
<dbReference type="PANTHER" id="PTHR41373:SF1">
    <property type="entry name" value="PHOSPHATIDYLGLYCEROL LYSYLTRANSFERASE C-TERMINAL DOMAIN-CONTAINING PROTEIN"/>
    <property type="match status" value="1"/>
</dbReference>
<organism evidence="2 3">
    <name type="scientific">Anaerostipes hadrus</name>
    <dbReference type="NCBI Taxonomy" id="649756"/>
    <lineage>
        <taxon>Bacteria</taxon>
        <taxon>Bacillati</taxon>
        <taxon>Bacillota</taxon>
        <taxon>Clostridia</taxon>
        <taxon>Lachnospirales</taxon>
        <taxon>Lachnospiraceae</taxon>
        <taxon>Anaerostipes</taxon>
    </lineage>
</organism>
<dbReference type="InterPro" id="IPR016732">
    <property type="entry name" value="UCP018688"/>
</dbReference>
<dbReference type="RefSeq" id="WP_077327482.1">
    <property type="nucleotide sequence ID" value="NZ_BAABXM010000001.1"/>
</dbReference>
<protein>
    <recommendedName>
        <fullName evidence="1">Phosphatidylglycerol lysyltransferase C-terminal domain-containing protein</fullName>
    </recommendedName>
</protein>
<dbReference type="InterPro" id="IPR016181">
    <property type="entry name" value="Acyl_CoA_acyltransferase"/>
</dbReference>